<feature type="compositionally biased region" description="Low complexity" evidence="1">
    <location>
        <begin position="831"/>
        <end position="844"/>
    </location>
</feature>
<feature type="compositionally biased region" description="Polar residues" evidence="1">
    <location>
        <begin position="1007"/>
        <end position="1018"/>
    </location>
</feature>
<dbReference type="RefSeq" id="XP_028153556.1">
    <property type="nucleotide sequence ID" value="XM_028297755.1"/>
</dbReference>
<feature type="region of interest" description="Disordered" evidence="1">
    <location>
        <begin position="203"/>
        <end position="241"/>
    </location>
</feature>
<feature type="compositionally biased region" description="Polar residues" evidence="1">
    <location>
        <begin position="653"/>
        <end position="670"/>
    </location>
</feature>
<organism evidence="3">
    <name type="scientific">Diabrotica virgifera virgifera</name>
    <name type="common">western corn rootworm</name>
    <dbReference type="NCBI Taxonomy" id="50390"/>
    <lineage>
        <taxon>Eukaryota</taxon>
        <taxon>Metazoa</taxon>
        <taxon>Ecdysozoa</taxon>
        <taxon>Arthropoda</taxon>
        <taxon>Hexapoda</taxon>
        <taxon>Insecta</taxon>
        <taxon>Pterygota</taxon>
        <taxon>Neoptera</taxon>
        <taxon>Endopterygota</taxon>
        <taxon>Coleoptera</taxon>
        <taxon>Polyphaga</taxon>
        <taxon>Cucujiformia</taxon>
        <taxon>Chrysomeloidea</taxon>
        <taxon>Chrysomelidae</taxon>
        <taxon>Galerucinae</taxon>
        <taxon>Diabroticina</taxon>
        <taxon>Diabroticites</taxon>
        <taxon>Diabrotica</taxon>
    </lineage>
</organism>
<feature type="compositionally biased region" description="Polar residues" evidence="1">
    <location>
        <begin position="1042"/>
        <end position="1053"/>
    </location>
</feature>
<evidence type="ECO:0000259" key="2">
    <source>
        <dbReference type="Pfam" id="PF14846"/>
    </source>
</evidence>
<sequence>MENINELEFYSKFARPLIFALPDAKDRVLAAAWVKKIKEDEQAHEKLKTDYIKLLLFALQRKKLVGIFTDDPTNYEVLEEFPGEYDLNAMAEDLIIAEQKERRTNIRRQLQGQIGDFPPYTTDISSDLREYVAAQDIPGFGVHCYYAISKDPITQWQKADKGIFPKMAKSAVDTSSPLPMGHGKSAGTCVSCPGPEGEPCKPLEPTPYKKKKRKIKKLGDTPPIKPLATKVPPQEERKPPTWSSTLMEVLDAPRPTAATGAIPKVRSEKGAPQRYEPLAFMDSDLEEEYNEIERAIRDYERGEIIEEKKRRRKTCTFDDDEEDDQEEIGRKAKVEYDLENFFDLNETEYEQELKEDSLLVKYFRDTIQTRTMQKEIDRVAENAQGVLPAQAGIPLTTPKPSVSPKRLKSPNLYTTESPLQKEASKETDPSKLKCSFECSGRDGEMDKLFQEAMALSDLIEDEMAPDYSDVKTDTSTKEDISRDQQLPEPEVPQPRPMHPITRGSPNAHKVFKDVVPSLMETLRPRKISEKPHVEKAIDQDVDVSGFPADTSLGKTCYDRTQPVRQVPESTYSTPQYGIPPKSRLEKEKEYIDYLFRHDRKTAEMLKRVANVVQDIEQDEPDPDIFPPSPPFPDVGPVQAIADETFSDLIPTSPIASPTQLPQHELSQIQKTVMPASRIPQAGGSRIPTQSRLKPPSTRTQIPTRPGAASQPSGKPCPSTAGARRMQEEFSQRTGASQPSGKPCPSTSGASRMQEEFSQRTGIAQPQFSAIEQQSIPSPQRLPATSPQRPPPQPQFSPREQQQSVPFPQRLPVTPPQRSPDASKQFSPREIQQTPQRLPPQQRRPSPQPTPPRPFPDDERMFDFAKGYIPPTYHTPPGIEQEAPPQFYSPERTPPQPSRRYSPEQDTSYKELPSQLHQTPVRTRREAERLYTTVRRRLDESNVDEFLADVMARHPDLPPSDFSPPARKSPPRSAGISGWQPPERALPKTPHAKMLDATQPPQFYSPPEMQSQFLASTSPPADFSRRSPSTGMSPEGTYRDSRGTPTRTRTQGSSPGPRICPSSQRGQDSRNF</sequence>
<dbReference type="InParanoid" id="A0A6P7GUY2"/>
<protein>
    <submittedName>
        <fullName evidence="3">Protein piccolo-like</fullName>
    </submittedName>
</protein>
<feature type="region of interest" description="Disordered" evidence="1">
    <location>
        <begin position="618"/>
        <end position="927"/>
    </location>
</feature>
<feature type="region of interest" description="Disordered" evidence="1">
    <location>
        <begin position="550"/>
        <end position="580"/>
    </location>
</feature>
<feature type="region of interest" description="Disordered" evidence="1">
    <location>
        <begin position="949"/>
        <end position="1071"/>
    </location>
</feature>
<dbReference type="InterPro" id="IPR027831">
    <property type="entry name" value="DUF4485"/>
</dbReference>
<feature type="domain" description="DUF4485" evidence="2">
    <location>
        <begin position="6"/>
        <end position="74"/>
    </location>
</feature>
<evidence type="ECO:0000313" key="3">
    <source>
        <dbReference type="RefSeq" id="XP_028153556.1"/>
    </source>
</evidence>
<dbReference type="OrthoDB" id="78101at2759"/>
<evidence type="ECO:0000256" key="1">
    <source>
        <dbReference type="SAM" id="MobiDB-lite"/>
    </source>
</evidence>
<feature type="region of interest" description="Disordered" evidence="1">
    <location>
        <begin position="460"/>
        <end position="508"/>
    </location>
</feature>
<proteinExistence type="predicted"/>
<accession>A0A6P7GUY2</accession>
<reference evidence="3" key="1">
    <citation type="submission" date="2025-08" db="UniProtKB">
        <authorList>
            <consortium name="RefSeq"/>
        </authorList>
    </citation>
    <scope>IDENTIFICATION</scope>
    <source>
        <tissue evidence="3">Whole insect</tissue>
    </source>
</reference>
<feature type="compositionally biased region" description="Pro residues" evidence="1">
    <location>
        <begin position="623"/>
        <end position="633"/>
    </location>
</feature>
<feature type="compositionally biased region" description="Polar residues" evidence="1">
    <location>
        <begin position="758"/>
        <end position="777"/>
    </location>
</feature>
<dbReference type="AlphaFoldDB" id="A0A6P7GUY2"/>
<feature type="compositionally biased region" description="Polar residues" evidence="1">
    <location>
        <begin position="731"/>
        <end position="750"/>
    </location>
</feature>
<name>A0A6P7GUY2_DIAVI</name>
<feature type="compositionally biased region" description="Polar residues" evidence="1">
    <location>
        <begin position="686"/>
        <end position="702"/>
    </location>
</feature>
<feature type="compositionally biased region" description="Basic and acidic residues" evidence="1">
    <location>
        <begin position="468"/>
        <end position="482"/>
    </location>
</feature>
<dbReference type="Pfam" id="PF14846">
    <property type="entry name" value="DUF4485"/>
    <property type="match status" value="1"/>
</dbReference>
<dbReference type="KEGG" id="dvv:114347018"/>
<feature type="compositionally biased region" description="Low complexity" evidence="1">
    <location>
        <begin position="962"/>
        <end position="973"/>
    </location>
</feature>
<gene>
    <name evidence="3" type="primary">LOC114347018</name>
</gene>
<feature type="compositionally biased region" description="Basic and acidic residues" evidence="1">
    <location>
        <begin position="422"/>
        <end position="431"/>
    </location>
</feature>
<feature type="region of interest" description="Disordered" evidence="1">
    <location>
        <begin position="390"/>
        <end position="432"/>
    </location>
</feature>